<dbReference type="InterPro" id="IPR039747">
    <property type="entry name" value="RPABC4"/>
</dbReference>
<dbReference type="VEuPathDB" id="FungiDB:Z517_01181"/>
<comment type="subcellular location">
    <subcellularLocation>
        <location evidence="1">Nucleus</location>
    </subcellularLocation>
</comment>
<evidence type="ECO:0000256" key="2">
    <source>
        <dbReference type="ARBA" id="ARBA00022723"/>
    </source>
</evidence>
<organism evidence="7 8">
    <name type="scientific">Fonsecaea pedrosoi CBS 271.37</name>
    <dbReference type="NCBI Taxonomy" id="1442368"/>
    <lineage>
        <taxon>Eukaryota</taxon>
        <taxon>Fungi</taxon>
        <taxon>Dikarya</taxon>
        <taxon>Ascomycota</taxon>
        <taxon>Pezizomycotina</taxon>
        <taxon>Eurotiomycetes</taxon>
        <taxon>Chaetothyriomycetidae</taxon>
        <taxon>Chaetothyriales</taxon>
        <taxon>Herpotrichiellaceae</taxon>
        <taxon>Fonsecaea</taxon>
    </lineage>
</organism>
<dbReference type="STRING" id="1442368.A0A0D2HMW7"/>
<dbReference type="PANTHER" id="PTHR12056">
    <property type="entry name" value="DNA-DIRECTED RNA POLYMERASES I, II, AND III"/>
    <property type="match status" value="1"/>
</dbReference>
<sequence length="91" mass="9738">MSSSQAYQIPSQSSGFATGYAAGEGSTGPTVQYVCGECNTKVSLGRGDVIRCSMCGHRVLYKERTKRGCDEKQTMRTEDADADAMNNELGS</sequence>
<feature type="compositionally biased region" description="Basic and acidic residues" evidence="6">
    <location>
        <begin position="68"/>
        <end position="79"/>
    </location>
</feature>
<dbReference type="GO" id="GO:0008270">
    <property type="term" value="F:zinc ion binding"/>
    <property type="evidence" value="ECO:0007669"/>
    <property type="project" value="InterPro"/>
</dbReference>
<protein>
    <submittedName>
        <fullName evidence="7">Unplaced genomic scaffold supercont1.1, whole genome shotgun sequence</fullName>
    </submittedName>
</protein>
<dbReference type="EMBL" id="KN846969">
    <property type="protein sequence ID" value="KIW85789.1"/>
    <property type="molecule type" value="Genomic_DNA"/>
</dbReference>
<proteinExistence type="inferred from homology"/>
<comment type="similarity">
    <text evidence="5">Belongs to the archaeal Rpo12/eukaryotic RPC10 RNA polymerase subunit family.</text>
</comment>
<dbReference type="GO" id="GO:0005736">
    <property type="term" value="C:RNA polymerase I complex"/>
    <property type="evidence" value="ECO:0007669"/>
    <property type="project" value="TreeGrafter"/>
</dbReference>
<evidence type="ECO:0000313" key="7">
    <source>
        <dbReference type="EMBL" id="KIW85789.1"/>
    </source>
</evidence>
<keyword evidence="2" id="KW-0479">Metal-binding</keyword>
<evidence type="ECO:0000256" key="1">
    <source>
        <dbReference type="ARBA" id="ARBA00004123"/>
    </source>
</evidence>
<dbReference type="GO" id="GO:0003899">
    <property type="term" value="F:DNA-directed RNA polymerase activity"/>
    <property type="evidence" value="ECO:0007669"/>
    <property type="project" value="InterPro"/>
</dbReference>
<dbReference type="GO" id="GO:0003677">
    <property type="term" value="F:DNA binding"/>
    <property type="evidence" value="ECO:0007669"/>
    <property type="project" value="InterPro"/>
</dbReference>
<dbReference type="InterPro" id="IPR006591">
    <property type="entry name" value="RNAP_P/RPABC4"/>
</dbReference>
<evidence type="ECO:0000256" key="4">
    <source>
        <dbReference type="ARBA" id="ARBA00023242"/>
    </source>
</evidence>
<gene>
    <name evidence="7" type="ORF">Z517_01181</name>
</gene>
<feature type="region of interest" description="Disordered" evidence="6">
    <location>
        <begin position="68"/>
        <end position="91"/>
    </location>
</feature>
<evidence type="ECO:0000256" key="5">
    <source>
        <dbReference type="ARBA" id="ARBA00025770"/>
    </source>
</evidence>
<keyword evidence="3" id="KW-0862">Zinc</keyword>
<name>A0A0D2HMW7_9EURO</name>
<dbReference type="InterPro" id="IPR029040">
    <property type="entry name" value="RPABC4/Spt4"/>
</dbReference>
<dbReference type="HOGENOM" id="CLU_179456_0_0_1"/>
<accession>A0A0D2HMW7</accession>
<keyword evidence="8" id="KW-1185">Reference proteome</keyword>
<keyword evidence="4" id="KW-0539">Nucleus</keyword>
<dbReference type="GO" id="GO:0005665">
    <property type="term" value="C:RNA polymerase II, core complex"/>
    <property type="evidence" value="ECO:0007669"/>
    <property type="project" value="TreeGrafter"/>
</dbReference>
<dbReference type="PANTHER" id="PTHR12056:SF2">
    <property type="entry name" value="GEO11084P1"/>
    <property type="match status" value="1"/>
</dbReference>
<dbReference type="RefSeq" id="XP_013289597.1">
    <property type="nucleotide sequence ID" value="XM_013434143.1"/>
</dbReference>
<evidence type="ECO:0000313" key="8">
    <source>
        <dbReference type="Proteomes" id="UP000053029"/>
    </source>
</evidence>
<dbReference type="GO" id="GO:0006351">
    <property type="term" value="P:DNA-templated transcription"/>
    <property type="evidence" value="ECO:0007669"/>
    <property type="project" value="InterPro"/>
</dbReference>
<dbReference type="SMART" id="SM00659">
    <property type="entry name" value="RPOLCX"/>
    <property type="match status" value="1"/>
</dbReference>
<evidence type="ECO:0000256" key="6">
    <source>
        <dbReference type="SAM" id="MobiDB-lite"/>
    </source>
</evidence>
<reference evidence="7 8" key="1">
    <citation type="submission" date="2015-01" db="EMBL/GenBank/DDBJ databases">
        <title>The Genome Sequence of Fonsecaea pedrosoi CBS 271.37.</title>
        <authorList>
            <consortium name="The Broad Institute Genomics Platform"/>
            <person name="Cuomo C."/>
            <person name="de Hoog S."/>
            <person name="Gorbushina A."/>
            <person name="Stielow B."/>
            <person name="Teixiera M."/>
            <person name="Abouelleil A."/>
            <person name="Chapman S.B."/>
            <person name="Priest M."/>
            <person name="Young S.K."/>
            <person name="Wortman J."/>
            <person name="Nusbaum C."/>
            <person name="Birren B."/>
        </authorList>
    </citation>
    <scope>NUCLEOTIDE SEQUENCE [LARGE SCALE GENOMIC DNA]</scope>
    <source>
        <strain evidence="7 8">CBS 271.37</strain>
    </source>
</reference>
<dbReference type="Pfam" id="PF03604">
    <property type="entry name" value="Zn_ribbon_RPAB4"/>
    <property type="match status" value="1"/>
</dbReference>
<dbReference type="Gene3D" id="2.20.28.30">
    <property type="entry name" value="RNA polymerase ii, chain L"/>
    <property type="match status" value="1"/>
</dbReference>
<dbReference type="GO" id="GO:0005666">
    <property type="term" value="C:RNA polymerase III complex"/>
    <property type="evidence" value="ECO:0007669"/>
    <property type="project" value="TreeGrafter"/>
</dbReference>
<dbReference type="OrthoDB" id="5585087at2759"/>
<dbReference type="AlphaFoldDB" id="A0A0D2HMW7"/>
<evidence type="ECO:0000256" key="3">
    <source>
        <dbReference type="ARBA" id="ARBA00022833"/>
    </source>
</evidence>
<dbReference type="GeneID" id="25300671"/>
<dbReference type="SUPFAM" id="SSF63393">
    <property type="entry name" value="RNA polymerase subunits"/>
    <property type="match status" value="1"/>
</dbReference>
<dbReference type="Proteomes" id="UP000053029">
    <property type="component" value="Unassembled WGS sequence"/>
</dbReference>